<dbReference type="InterPro" id="IPR015421">
    <property type="entry name" value="PyrdxlP-dep_Trfase_major"/>
</dbReference>
<dbReference type="PANTHER" id="PTHR11999:SF70">
    <property type="entry name" value="MIP05841P"/>
    <property type="match status" value="1"/>
</dbReference>
<comment type="similarity">
    <text evidence="2 7">Belongs to the group II decarboxylase family.</text>
</comment>
<keyword evidence="9" id="KW-1185">Reference proteome</keyword>
<evidence type="ECO:0008006" key="10">
    <source>
        <dbReference type="Google" id="ProtNLM"/>
    </source>
</evidence>
<evidence type="ECO:0000313" key="9">
    <source>
        <dbReference type="Proteomes" id="UP000622797"/>
    </source>
</evidence>
<keyword evidence="3" id="KW-0210">Decarboxylase</keyword>
<dbReference type="InterPro" id="IPR002129">
    <property type="entry name" value="PyrdxlP-dep_de-COase"/>
</dbReference>
<dbReference type="Proteomes" id="UP000622797">
    <property type="component" value="Unassembled WGS sequence"/>
</dbReference>
<evidence type="ECO:0000256" key="3">
    <source>
        <dbReference type="ARBA" id="ARBA00022793"/>
    </source>
</evidence>
<dbReference type="PRINTS" id="PR00800">
    <property type="entry name" value="YHDCRBOXLASE"/>
</dbReference>
<reference evidence="8" key="2">
    <citation type="submission" date="2020-05" db="EMBL/GenBank/DDBJ databases">
        <authorList>
            <person name="Kim H.-S."/>
            <person name="Proctor R.H."/>
            <person name="Brown D.W."/>
        </authorList>
    </citation>
    <scope>NUCLEOTIDE SEQUENCE</scope>
    <source>
        <strain evidence="8">NRRL 20472</strain>
    </source>
</reference>
<reference evidence="8" key="1">
    <citation type="journal article" date="2020" name="BMC Genomics">
        <title>Correction to: Identification and distribution of gene clusters required for synthesis of sphingolipid metabolism inhibitors in diverse species of the filamentous fungus Fusarium.</title>
        <authorList>
            <person name="Kim H.S."/>
            <person name="Lohmar J.M."/>
            <person name="Busman M."/>
            <person name="Brown D.W."/>
            <person name="Naumann T.A."/>
            <person name="Divon H.H."/>
            <person name="Lysoe E."/>
            <person name="Uhlig S."/>
            <person name="Proctor R.H."/>
        </authorList>
    </citation>
    <scope>NUCLEOTIDE SEQUENCE</scope>
    <source>
        <strain evidence="8">NRRL 20472</strain>
    </source>
</reference>
<dbReference type="SUPFAM" id="SSF53383">
    <property type="entry name" value="PLP-dependent transferases"/>
    <property type="match status" value="1"/>
</dbReference>
<proteinExistence type="inferred from homology"/>
<accession>A0A8H4U6C4</accession>
<dbReference type="Gene3D" id="3.90.1150.10">
    <property type="entry name" value="Aspartate Aminotransferase, domain 1"/>
    <property type="match status" value="1"/>
</dbReference>
<dbReference type="GO" id="GO:0030170">
    <property type="term" value="F:pyridoxal phosphate binding"/>
    <property type="evidence" value="ECO:0007669"/>
    <property type="project" value="InterPro"/>
</dbReference>
<protein>
    <recommendedName>
        <fullName evidence="10">L-2,4-diaminobutyrate decarboxylase</fullName>
    </recommendedName>
</protein>
<dbReference type="Pfam" id="PF00282">
    <property type="entry name" value="Pyridoxal_deC"/>
    <property type="match status" value="1"/>
</dbReference>
<dbReference type="InterPro" id="IPR010977">
    <property type="entry name" value="Aromatic_deC"/>
</dbReference>
<dbReference type="InterPro" id="IPR021115">
    <property type="entry name" value="Pyridoxal-P_BS"/>
</dbReference>
<dbReference type="OrthoDB" id="2161780at2759"/>
<dbReference type="PROSITE" id="PS00392">
    <property type="entry name" value="DDC_GAD_HDC_YDC"/>
    <property type="match status" value="1"/>
</dbReference>
<feature type="modified residue" description="N6-(pyridoxal phosphate)lysine" evidence="6">
    <location>
        <position position="293"/>
    </location>
</feature>
<dbReference type="Gene3D" id="3.40.640.10">
    <property type="entry name" value="Type I PLP-dependent aspartate aminotransferase-like (Major domain)"/>
    <property type="match status" value="1"/>
</dbReference>
<dbReference type="GO" id="GO:0016831">
    <property type="term" value="F:carboxy-lyase activity"/>
    <property type="evidence" value="ECO:0007669"/>
    <property type="project" value="UniProtKB-KW"/>
</dbReference>
<dbReference type="GO" id="GO:0019752">
    <property type="term" value="P:carboxylic acid metabolic process"/>
    <property type="evidence" value="ECO:0007669"/>
    <property type="project" value="InterPro"/>
</dbReference>
<dbReference type="InterPro" id="IPR015422">
    <property type="entry name" value="PyrdxlP-dep_Trfase_small"/>
</dbReference>
<evidence type="ECO:0000256" key="6">
    <source>
        <dbReference type="PIRSR" id="PIRSR602129-50"/>
    </source>
</evidence>
<evidence type="ECO:0000256" key="5">
    <source>
        <dbReference type="ARBA" id="ARBA00023239"/>
    </source>
</evidence>
<keyword evidence="5 7" id="KW-0456">Lyase</keyword>
<dbReference type="InterPro" id="IPR015424">
    <property type="entry name" value="PyrdxlP-dep_Trfase"/>
</dbReference>
<name>A0A8H4U6C4_9HYPO</name>
<dbReference type="PANTHER" id="PTHR11999">
    <property type="entry name" value="GROUP II PYRIDOXAL-5-PHOSPHATE DECARBOXYLASE"/>
    <property type="match status" value="1"/>
</dbReference>
<dbReference type="Gene3D" id="3.90.1150.170">
    <property type="match status" value="1"/>
</dbReference>
<dbReference type="GO" id="GO:0006520">
    <property type="term" value="P:amino acid metabolic process"/>
    <property type="evidence" value="ECO:0007669"/>
    <property type="project" value="InterPro"/>
</dbReference>
<organism evidence="8 9">
    <name type="scientific">Fusarium sarcochroum</name>
    <dbReference type="NCBI Taxonomy" id="1208366"/>
    <lineage>
        <taxon>Eukaryota</taxon>
        <taxon>Fungi</taxon>
        <taxon>Dikarya</taxon>
        <taxon>Ascomycota</taxon>
        <taxon>Pezizomycotina</taxon>
        <taxon>Sordariomycetes</taxon>
        <taxon>Hypocreomycetidae</taxon>
        <taxon>Hypocreales</taxon>
        <taxon>Nectriaceae</taxon>
        <taxon>Fusarium</taxon>
        <taxon>Fusarium lateritium species complex</taxon>
    </lineage>
</organism>
<gene>
    <name evidence="8" type="ORF">FSARC_2461</name>
</gene>
<evidence type="ECO:0000256" key="1">
    <source>
        <dbReference type="ARBA" id="ARBA00001933"/>
    </source>
</evidence>
<dbReference type="AlphaFoldDB" id="A0A8H4U6C4"/>
<dbReference type="EMBL" id="JABEXW010000117">
    <property type="protein sequence ID" value="KAF4970552.1"/>
    <property type="molecule type" value="Genomic_DNA"/>
</dbReference>
<sequence>MGSLNAPDELDAVVSAIQSVVQRLGSTTQDVKDDPIIKVAQPEDVPYLRKIGTPGPAHSIDQVLEEAFSAFDHRMRVNHPRFMGLIPSPTSPVAWLGDIVASAFNALGASKLQASGPVVIEKTLIEWLASQVGFPSTAGGICVSGGSMANLMGIVLARDRHVPHGQTQKAIAYLSDQTHYSVAKALRLLGFDKEQIRRLPADDQFRLDPAVLSQTIHDDRKAGLVPFLVVGTCGTTNTGAIDPLGQIAEICQREQIWLHVDGAYGASATLSATRHETVEGLKYADSMSWDAHKWLFQTYSCGLLLVKDKANLVRSFANEGDYLRDGVAIEDEDIPNFWNYSMELTRPASRAMKLWFTLRVIGVERIGKMIDHGFDLAERAEEELRHLPDWEIVSSASLGVITFRYAPRGVSEDELEVINTSISKNLISSNKAGVLTTKVRGKVALRICALNPQLPLDDMSDIIKEADALARKGAQNGHKVVN</sequence>
<evidence type="ECO:0000256" key="2">
    <source>
        <dbReference type="ARBA" id="ARBA00009533"/>
    </source>
</evidence>
<evidence type="ECO:0000256" key="4">
    <source>
        <dbReference type="ARBA" id="ARBA00022898"/>
    </source>
</evidence>
<evidence type="ECO:0000313" key="8">
    <source>
        <dbReference type="EMBL" id="KAF4970552.1"/>
    </source>
</evidence>
<evidence type="ECO:0000256" key="7">
    <source>
        <dbReference type="RuleBase" id="RU000382"/>
    </source>
</evidence>
<keyword evidence="4 6" id="KW-0663">Pyridoxal phosphate</keyword>
<comment type="cofactor">
    <cofactor evidence="1 6 7">
        <name>pyridoxal 5'-phosphate</name>
        <dbReference type="ChEBI" id="CHEBI:597326"/>
    </cofactor>
</comment>
<comment type="caution">
    <text evidence="8">The sequence shown here is derived from an EMBL/GenBank/DDBJ whole genome shotgun (WGS) entry which is preliminary data.</text>
</comment>